<evidence type="ECO:0000259" key="5">
    <source>
        <dbReference type="Pfam" id="PF01467"/>
    </source>
</evidence>
<keyword evidence="2 6" id="KW-0548">Nucleotidyltransferase</keyword>
<accession>A0A150IQV9</accession>
<dbReference type="EC" id="2.7.7.3" evidence="6"/>
<organism evidence="6 7">
    <name type="scientific">Candidatus Methanofastidiosum methylothiophilum</name>
    <dbReference type="NCBI Taxonomy" id="1705564"/>
    <lineage>
        <taxon>Archaea</taxon>
        <taxon>Methanobacteriati</taxon>
        <taxon>Methanobacteriota</taxon>
        <taxon>Stenosarchaea group</taxon>
        <taxon>Candidatus Methanofastidiosia</taxon>
        <taxon>Candidatus Methanofastidiosales</taxon>
        <taxon>Candidatus Methanofastidiosaceae</taxon>
        <taxon>Candidatus Methanofastidiosum</taxon>
    </lineage>
</organism>
<dbReference type="AlphaFoldDB" id="A0A150IQV9"/>
<evidence type="ECO:0000313" key="6">
    <source>
        <dbReference type="EMBL" id="KYC47350.1"/>
    </source>
</evidence>
<sequence length="145" mass="16631">MKVIASGTFDRLHEGHKHFLTSAFSLGYVYIGLTSENMIKDKPYAENIQKYETRKDNLIKCLAEEGKKIDQDYQIIEINDRYGFAIESMEADVIVVTSDTLDAAKEINDIRAELGIYPLDIIEVDLIIKDNKKISSRDLRKEEID</sequence>
<dbReference type="SUPFAM" id="SSF52374">
    <property type="entry name" value="Nucleotidylyl transferase"/>
    <property type="match status" value="1"/>
</dbReference>
<reference evidence="6 7" key="1">
    <citation type="journal article" date="2016" name="ISME J.">
        <title>Chasing the elusive Euryarchaeota class WSA2: genomes reveal a uniquely fastidious methyl-reducing methanogen.</title>
        <authorList>
            <person name="Nobu M.K."/>
            <person name="Narihiro T."/>
            <person name="Kuroda K."/>
            <person name="Mei R."/>
            <person name="Liu W.T."/>
        </authorList>
    </citation>
    <scope>NUCLEOTIDE SEQUENCE [LARGE SCALE GENOMIC DNA]</scope>
    <source>
        <strain evidence="6">U1lsi0528_Bin055</strain>
    </source>
</reference>
<gene>
    <name evidence="6" type="primary">coaD</name>
    <name evidence="6" type="ORF">AMQ22_01976</name>
</gene>
<evidence type="ECO:0000256" key="3">
    <source>
        <dbReference type="ARBA" id="ARBA00022741"/>
    </source>
</evidence>
<evidence type="ECO:0000313" key="7">
    <source>
        <dbReference type="Proteomes" id="UP000075398"/>
    </source>
</evidence>
<dbReference type="NCBIfam" id="TIGR00125">
    <property type="entry name" value="cyt_tran_rel"/>
    <property type="match status" value="1"/>
</dbReference>
<dbReference type="Gene3D" id="3.40.50.620">
    <property type="entry name" value="HUPs"/>
    <property type="match status" value="1"/>
</dbReference>
<evidence type="ECO:0000256" key="2">
    <source>
        <dbReference type="ARBA" id="ARBA00022695"/>
    </source>
</evidence>
<dbReference type="GO" id="GO:0004595">
    <property type="term" value="F:pantetheine-phosphate adenylyltransferase activity"/>
    <property type="evidence" value="ECO:0007669"/>
    <property type="project" value="UniProtKB-EC"/>
</dbReference>
<evidence type="ECO:0000256" key="4">
    <source>
        <dbReference type="ARBA" id="ARBA00022840"/>
    </source>
</evidence>
<feature type="domain" description="Cytidyltransferase-like" evidence="5">
    <location>
        <begin position="5"/>
        <end position="141"/>
    </location>
</feature>
<protein>
    <submittedName>
        <fullName evidence="6">Phosphopantetheine adenylyltransferase</fullName>
        <ecNumber evidence="6">2.7.7.3</ecNumber>
    </submittedName>
</protein>
<dbReference type="GO" id="GO:0005524">
    <property type="term" value="F:ATP binding"/>
    <property type="evidence" value="ECO:0007669"/>
    <property type="project" value="UniProtKB-KW"/>
</dbReference>
<keyword evidence="1 6" id="KW-0808">Transferase</keyword>
<dbReference type="Proteomes" id="UP000075398">
    <property type="component" value="Unassembled WGS sequence"/>
</dbReference>
<dbReference type="Pfam" id="PF01467">
    <property type="entry name" value="CTP_transf_like"/>
    <property type="match status" value="1"/>
</dbReference>
<dbReference type="NCBIfam" id="NF001985">
    <property type="entry name" value="PRK00777.1"/>
    <property type="match status" value="1"/>
</dbReference>
<dbReference type="PANTHER" id="PTHR43793:SF1">
    <property type="entry name" value="FAD SYNTHASE"/>
    <property type="match status" value="1"/>
</dbReference>
<dbReference type="EMBL" id="LNGC01000153">
    <property type="protein sequence ID" value="KYC47350.1"/>
    <property type="molecule type" value="Genomic_DNA"/>
</dbReference>
<dbReference type="InterPro" id="IPR004821">
    <property type="entry name" value="Cyt_trans-like"/>
</dbReference>
<keyword evidence="3" id="KW-0547">Nucleotide-binding</keyword>
<dbReference type="InterPro" id="IPR050385">
    <property type="entry name" value="Archaeal_FAD_synthase"/>
</dbReference>
<dbReference type="InterPro" id="IPR014729">
    <property type="entry name" value="Rossmann-like_a/b/a_fold"/>
</dbReference>
<keyword evidence="4" id="KW-0067">ATP-binding</keyword>
<evidence type="ECO:0000256" key="1">
    <source>
        <dbReference type="ARBA" id="ARBA00022679"/>
    </source>
</evidence>
<proteinExistence type="predicted"/>
<comment type="caution">
    <text evidence="6">The sequence shown here is derived from an EMBL/GenBank/DDBJ whole genome shotgun (WGS) entry which is preliminary data.</text>
</comment>
<dbReference type="PANTHER" id="PTHR43793">
    <property type="entry name" value="FAD SYNTHASE"/>
    <property type="match status" value="1"/>
</dbReference>
<name>A0A150IQV9_9EURY</name>